<gene>
    <name evidence="2" type="ORF">MYP_4772</name>
</gene>
<dbReference type="EMBL" id="BBLT01000014">
    <property type="protein sequence ID" value="GAL87542.1"/>
    <property type="molecule type" value="Genomic_DNA"/>
</dbReference>
<evidence type="ECO:0000313" key="2">
    <source>
        <dbReference type="EMBL" id="GAL87542.1"/>
    </source>
</evidence>
<feature type="transmembrane region" description="Helical" evidence="1">
    <location>
        <begin position="12"/>
        <end position="31"/>
    </location>
</feature>
<proteinExistence type="predicted"/>
<reference evidence="2 3" key="1">
    <citation type="submission" date="2014-09" db="EMBL/GenBank/DDBJ databases">
        <title>Sporocytophaga myxococcoides PG-01 genome sequencing.</title>
        <authorList>
            <person name="Liu L."/>
            <person name="Gao P.J."/>
            <person name="Chen G.J."/>
            <person name="Wang L.S."/>
        </authorList>
    </citation>
    <scope>NUCLEOTIDE SEQUENCE [LARGE SCALE GENOMIC DNA]</scope>
    <source>
        <strain evidence="2 3">PG-01</strain>
    </source>
</reference>
<keyword evidence="1" id="KW-1133">Transmembrane helix</keyword>
<comment type="caution">
    <text evidence="2">The sequence shown here is derived from an EMBL/GenBank/DDBJ whole genome shotgun (WGS) entry which is preliminary data.</text>
</comment>
<dbReference type="STRING" id="153721.MYP_4772"/>
<keyword evidence="1" id="KW-0812">Transmembrane</keyword>
<protein>
    <submittedName>
        <fullName evidence="2">Uncharacterized protein</fullName>
    </submittedName>
</protein>
<keyword evidence="1" id="KW-0472">Membrane</keyword>
<sequence length="202" mass="24068">MREQLLNKLTDINFYLPIIPFLLGIILKILLDLNLGKWFVKNFYWLSFRSIFRNKTNKFSGVYKQNWYIENNRRYKKVSDRQSLVTLKQLNKYCYGEFYAKNGHEKYYMFGEVIDRRIIGHWSSIDSKLDYFGSFELSIINSKTIEGIWIGHSNEIPTVIHQHKWTFTAVTPTHKFLVPIQLTIFIKRKYSAKKVLPKVGLT</sequence>
<dbReference type="OrthoDB" id="1493989at2"/>
<evidence type="ECO:0000256" key="1">
    <source>
        <dbReference type="SAM" id="Phobius"/>
    </source>
</evidence>
<dbReference type="RefSeq" id="WP_045469200.1">
    <property type="nucleotide sequence ID" value="NZ_BBLT01000014.1"/>
</dbReference>
<name>A0A098LMD6_9BACT</name>
<dbReference type="eggNOG" id="ENOG50337HY">
    <property type="taxonomic scope" value="Bacteria"/>
</dbReference>
<dbReference type="Proteomes" id="UP000030185">
    <property type="component" value="Unassembled WGS sequence"/>
</dbReference>
<dbReference type="AlphaFoldDB" id="A0A098LMD6"/>
<organism evidence="2 3">
    <name type="scientific">Sporocytophaga myxococcoides</name>
    <dbReference type="NCBI Taxonomy" id="153721"/>
    <lineage>
        <taxon>Bacteria</taxon>
        <taxon>Pseudomonadati</taxon>
        <taxon>Bacteroidota</taxon>
        <taxon>Cytophagia</taxon>
        <taxon>Cytophagales</taxon>
        <taxon>Cytophagaceae</taxon>
        <taxon>Sporocytophaga</taxon>
    </lineage>
</organism>
<keyword evidence="3" id="KW-1185">Reference proteome</keyword>
<evidence type="ECO:0000313" key="3">
    <source>
        <dbReference type="Proteomes" id="UP000030185"/>
    </source>
</evidence>
<accession>A0A098LMD6</accession>